<feature type="domain" description="VWA-like" evidence="1">
    <location>
        <begin position="264"/>
        <end position="380"/>
    </location>
</feature>
<feature type="domain" description="Putative metallopeptidase" evidence="2">
    <location>
        <begin position="10"/>
        <end position="248"/>
    </location>
</feature>
<dbReference type="PANTHER" id="PTHR38730:SF1">
    <property type="entry name" value="SLL7028 PROTEIN"/>
    <property type="match status" value="1"/>
</dbReference>
<dbReference type="Pfam" id="PF13203">
    <property type="entry name" value="DUF2201_N"/>
    <property type="match status" value="1"/>
</dbReference>
<dbReference type="InterPro" id="IPR025154">
    <property type="entry name" value="Put_metallopeptidase_dom"/>
</dbReference>
<evidence type="ECO:0000259" key="1">
    <source>
        <dbReference type="Pfam" id="PF09967"/>
    </source>
</evidence>
<keyword evidence="4" id="KW-1185">Reference proteome</keyword>
<organism evidence="3 4">
    <name type="scientific">Fusibacter ferrireducens</name>
    <dbReference type="NCBI Taxonomy" id="2785058"/>
    <lineage>
        <taxon>Bacteria</taxon>
        <taxon>Bacillati</taxon>
        <taxon>Bacillota</taxon>
        <taxon>Clostridia</taxon>
        <taxon>Eubacteriales</taxon>
        <taxon>Eubacteriales Family XII. Incertae Sedis</taxon>
        <taxon>Fusibacter</taxon>
    </lineage>
</organism>
<evidence type="ECO:0000313" key="4">
    <source>
        <dbReference type="Proteomes" id="UP000614200"/>
    </source>
</evidence>
<gene>
    <name evidence="3" type="ORF">ISU02_04455</name>
</gene>
<evidence type="ECO:0000259" key="2">
    <source>
        <dbReference type="Pfam" id="PF13203"/>
    </source>
</evidence>
<name>A0ABR9ZPH1_9FIRM</name>
<accession>A0ABR9ZPH1</accession>
<dbReference type="PANTHER" id="PTHR38730">
    <property type="entry name" value="SLL7028 PROTEIN"/>
    <property type="match status" value="1"/>
</dbReference>
<sequence length="381" mass="45021">MNEPIAEQIQKDQMVLILRYPFYGLLLMKLEIQIGEQATSMMLKYDQRLVVRINPIWYAEQSDEIRLKNWIHLLGHIILLHHFRRGERDEVLWSVSADLAVNELIDTEEQLENSVTVRLLNASYKLCLLEKKSVEYYYDALSQLDEPLLFDDLEQELILKLPTKEKRVINRVNALELSTSEQSAIECELSEFMDLQKDQDEVPEMLSKVQNEIFDAYHIHWRILLKKFITGRGRISKRNTYKKMSRRFDMMPGKRRQLGIEAFVAIDESGSIPMETWTSFLNELKLLKNITNAKFWTSRFDQTCSEPISLEQFIQNDERQKQGSTDYRPIFEVACRYRYKLIIIFTDGEGIFPEKINGHVLWLLTKKSKIPEHMGYVIQMQ</sequence>
<proteinExistence type="predicted"/>
<evidence type="ECO:0008006" key="5">
    <source>
        <dbReference type="Google" id="ProtNLM"/>
    </source>
</evidence>
<dbReference type="EMBL" id="JADKNH010000002">
    <property type="protein sequence ID" value="MBF4692352.1"/>
    <property type="molecule type" value="Genomic_DNA"/>
</dbReference>
<reference evidence="3 4" key="1">
    <citation type="submission" date="2020-11" db="EMBL/GenBank/DDBJ databases">
        <title>Fusibacter basophilias sp. nov.</title>
        <authorList>
            <person name="Qiu D."/>
        </authorList>
    </citation>
    <scope>NUCLEOTIDE SEQUENCE [LARGE SCALE GENOMIC DNA]</scope>
    <source>
        <strain evidence="3 4">Q10-2</strain>
    </source>
</reference>
<comment type="caution">
    <text evidence="3">The sequence shown here is derived from an EMBL/GenBank/DDBJ whole genome shotgun (WGS) entry which is preliminary data.</text>
</comment>
<dbReference type="Pfam" id="PF09967">
    <property type="entry name" value="DUF2201"/>
    <property type="match status" value="1"/>
</dbReference>
<dbReference type="InterPro" id="IPR018698">
    <property type="entry name" value="VWA-like_dom"/>
</dbReference>
<protein>
    <recommendedName>
        <fullName evidence="5">VWA-like domain-containing protein</fullName>
    </recommendedName>
</protein>
<evidence type="ECO:0000313" key="3">
    <source>
        <dbReference type="EMBL" id="MBF4692352.1"/>
    </source>
</evidence>
<dbReference type="Proteomes" id="UP000614200">
    <property type="component" value="Unassembled WGS sequence"/>
</dbReference>